<feature type="transmembrane region" description="Helical" evidence="1">
    <location>
        <begin position="340"/>
        <end position="363"/>
    </location>
</feature>
<proteinExistence type="predicted"/>
<feature type="transmembrane region" description="Helical" evidence="1">
    <location>
        <begin position="384"/>
        <end position="403"/>
    </location>
</feature>
<keyword evidence="1" id="KW-1133">Transmembrane helix</keyword>
<reference evidence="2" key="1">
    <citation type="submission" date="2021-07" db="EMBL/GenBank/DDBJ databases">
        <title>Roseobacter insulae sp. nov., isolated from a tidal flat.</title>
        <authorList>
            <person name="Park S."/>
            <person name="Yoon J.-H."/>
        </authorList>
    </citation>
    <scope>NUCLEOTIDE SEQUENCE</scope>
    <source>
        <strain evidence="2">YSTF-M11</strain>
    </source>
</reference>
<feature type="transmembrane region" description="Helical" evidence="1">
    <location>
        <begin position="81"/>
        <end position="99"/>
    </location>
</feature>
<dbReference type="Proteomes" id="UP001138661">
    <property type="component" value="Unassembled WGS sequence"/>
</dbReference>
<protein>
    <submittedName>
        <fullName evidence="2">Uncharacterized protein</fullName>
    </submittedName>
</protein>
<feature type="transmembrane region" description="Helical" evidence="1">
    <location>
        <begin position="316"/>
        <end position="334"/>
    </location>
</feature>
<comment type="caution">
    <text evidence="2">The sequence shown here is derived from an EMBL/GenBank/DDBJ whole genome shotgun (WGS) entry which is preliminary data.</text>
</comment>
<keyword evidence="1" id="KW-0812">Transmembrane</keyword>
<evidence type="ECO:0000313" key="2">
    <source>
        <dbReference type="EMBL" id="MBW4709177.1"/>
    </source>
</evidence>
<keyword evidence="1" id="KW-0472">Membrane</keyword>
<sequence length="537" mass="60077">MRMFRIRAASEIEPSHCFLVFYTVALLADVDDIILRASGLIIAALCLWVVLCLNRISFLVLLLATTAQFVIFELPDTENHTNLLIFTNISMILCILYSYTRADRGNMDVFAAAALPIARLSIIAALFSAGLHKFNYDFINPAVSCIRQFGGDIFQVFTSDFSGFGPAPLTVLLGMLLVVAVLLWLQRPHLAMPPVDWPGLLPPLAIILLGMVGLAFLSGGLGTSAYDYLIFVIAVAVLSWQLVEAPLLLLPKFQWFALCFSLLVHLQLAVLRIVDFQAIAIALIIAFVPATVWDAWKRQALARIGPFQVHRLRLFFAMNLAGTAIMFAQGLDLIDWPRPLTAWGLLFIGGLLVMLWPVISDLFSPARGWRWEGVPVLQGQVPTWLYVMPVLVLMFGLTSHMGLRTAGNLSMYSNLRTELGQNNHIILGASPLKWAGYQEDVVHIIDIGDTATISGVLDRWGPLEGNYLPVVEFHKLMWRWRERGETVPMTVEYAGVTTTSDNLPLDPAWRVDNWDWEMRVMDFRVIESGDGPNHCRW</sequence>
<feature type="transmembrane region" description="Helical" evidence="1">
    <location>
        <begin position="111"/>
        <end position="131"/>
    </location>
</feature>
<dbReference type="EMBL" id="JAHXDN010000004">
    <property type="protein sequence ID" value="MBW4709177.1"/>
    <property type="molecule type" value="Genomic_DNA"/>
</dbReference>
<feature type="transmembrane region" description="Helical" evidence="1">
    <location>
        <begin position="167"/>
        <end position="185"/>
    </location>
</feature>
<accession>A0A9X1FWY7</accession>
<feature type="transmembrane region" description="Helical" evidence="1">
    <location>
        <begin position="12"/>
        <end position="28"/>
    </location>
</feature>
<keyword evidence="3" id="KW-1185">Reference proteome</keyword>
<evidence type="ECO:0000256" key="1">
    <source>
        <dbReference type="SAM" id="Phobius"/>
    </source>
</evidence>
<evidence type="ECO:0000313" key="3">
    <source>
        <dbReference type="Proteomes" id="UP001138661"/>
    </source>
</evidence>
<feature type="transmembrane region" description="Helical" evidence="1">
    <location>
        <begin position="279"/>
        <end position="296"/>
    </location>
</feature>
<dbReference type="RefSeq" id="WP_219504437.1">
    <property type="nucleotide sequence ID" value="NZ_JAHXDN010000004.1"/>
</dbReference>
<feature type="transmembrane region" description="Helical" evidence="1">
    <location>
        <begin position="34"/>
        <end position="51"/>
    </location>
</feature>
<feature type="transmembrane region" description="Helical" evidence="1">
    <location>
        <begin position="197"/>
        <end position="219"/>
    </location>
</feature>
<dbReference type="AlphaFoldDB" id="A0A9X1FWY7"/>
<name>A0A9X1FWY7_9RHOB</name>
<feature type="transmembrane region" description="Helical" evidence="1">
    <location>
        <begin position="225"/>
        <end position="243"/>
    </location>
</feature>
<gene>
    <name evidence="2" type="ORF">KX928_15400</name>
</gene>
<organism evidence="2 3">
    <name type="scientific">Roseobacter insulae</name>
    <dbReference type="NCBI Taxonomy" id="2859783"/>
    <lineage>
        <taxon>Bacteria</taxon>
        <taxon>Pseudomonadati</taxon>
        <taxon>Pseudomonadota</taxon>
        <taxon>Alphaproteobacteria</taxon>
        <taxon>Rhodobacterales</taxon>
        <taxon>Roseobacteraceae</taxon>
        <taxon>Roseobacter</taxon>
    </lineage>
</organism>